<protein>
    <submittedName>
        <fullName evidence="1">Uncharacterized protein</fullName>
    </submittedName>
</protein>
<dbReference type="Proteomes" id="UP000245609">
    <property type="component" value="Unassembled WGS sequence"/>
</dbReference>
<dbReference type="EMBL" id="MBFS01002624">
    <property type="protein sequence ID" value="PVU94602.1"/>
    <property type="molecule type" value="Genomic_DNA"/>
</dbReference>
<sequence>MNWSYHTANNPSRNPVLFEGLLFTGSECELRNAENMERGLVLGGKGKYKFDGYKVTSLFSENPKPNPEQIQMDFPIGKQDICQLKTLFPIYSIDVEIEIGFSFRISPNTIALHKYADNSLDKIQLRYYRQVSSTGY</sequence>
<proteinExistence type="predicted"/>
<evidence type="ECO:0000313" key="1">
    <source>
        <dbReference type="EMBL" id="PVU94602.1"/>
    </source>
</evidence>
<keyword evidence="2" id="KW-1185">Reference proteome</keyword>
<name>A0A2T9YQK0_9FUNG</name>
<accession>A0A2T9YQK0</accession>
<comment type="caution">
    <text evidence="1">The sequence shown here is derived from an EMBL/GenBank/DDBJ whole genome shotgun (WGS) entry which is preliminary data.</text>
</comment>
<dbReference type="AlphaFoldDB" id="A0A2T9YQK0"/>
<reference evidence="1 2" key="1">
    <citation type="journal article" date="2018" name="MBio">
        <title>Comparative Genomics Reveals the Core Gene Toolbox for the Fungus-Insect Symbiosis.</title>
        <authorList>
            <person name="Wang Y."/>
            <person name="Stata M."/>
            <person name="Wang W."/>
            <person name="Stajich J.E."/>
            <person name="White M.M."/>
            <person name="Moncalvo J.M."/>
        </authorList>
    </citation>
    <scope>NUCLEOTIDE SEQUENCE [LARGE SCALE GENOMIC DNA]</scope>
    <source>
        <strain evidence="1 2">SC-DP-2</strain>
    </source>
</reference>
<gene>
    <name evidence="1" type="ORF">BB560_005925</name>
</gene>
<evidence type="ECO:0000313" key="2">
    <source>
        <dbReference type="Proteomes" id="UP000245609"/>
    </source>
</evidence>
<organism evidence="1 2">
    <name type="scientific">Smittium megazygosporum</name>
    <dbReference type="NCBI Taxonomy" id="133381"/>
    <lineage>
        <taxon>Eukaryota</taxon>
        <taxon>Fungi</taxon>
        <taxon>Fungi incertae sedis</taxon>
        <taxon>Zoopagomycota</taxon>
        <taxon>Kickxellomycotina</taxon>
        <taxon>Harpellomycetes</taxon>
        <taxon>Harpellales</taxon>
        <taxon>Legeriomycetaceae</taxon>
        <taxon>Smittium</taxon>
    </lineage>
</organism>